<dbReference type="Pfam" id="PF00665">
    <property type="entry name" value="rve"/>
    <property type="match status" value="1"/>
</dbReference>
<name>A0AAD5AKT4_SILAS</name>
<evidence type="ECO:0000259" key="6">
    <source>
        <dbReference type="PROSITE" id="PS50994"/>
    </source>
</evidence>
<dbReference type="InterPro" id="IPR054465">
    <property type="entry name" value="Integrase_p58-like_C"/>
</dbReference>
<evidence type="ECO:0000256" key="1">
    <source>
        <dbReference type="ARBA" id="ARBA00010879"/>
    </source>
</evidence>
<protein>
    <recommendedName>
        <fullName evidence="4">Gypsy retrotransposon integrase-like protein 1</fullName>
        <ecNumber evidence="2">3.1.26.4</ecNumber>
    </recommendedName>
</protein>
<keyword evidence="8" id="KW-1185">Reference proteome</keyword>
<dbReference type="InterPro" id="IPR000477">
    <property type="entry name" value="RT_dom"/>
</dbReference>
<dbReference type="Pfam" id="PF17919">
    <property type="entry name" value="RT_RNaseH_2"/>
    <property type="match status" value="1"/>
</dbReference>
<dbReference type="Proteomes" id="UP001205998">
    <property type="component" value="Unassembled WGS sequence"/>
</dbReference>
<dbReference type="Pfam" id="PF00078">
    <property type="entry name" value="RVT_1"/>
    <property type="match status" value="1"/>
</dbReference>
<dbReference type="GO" id="GO:0004523">
    <property type="term" value="F:RNA-DNA hybrid ribonuclease activity"/>
    <property type="evidence" value="ECO:0007669"/>
    <property type="project" value="UniProtKB-EC"/>
</dbReference>
<evidence type="ECO:0000256" key="4">
    <source>
        <dbReference type="ARBA" id="ARBA00039658"/>
    </source>
</evidence>
<dbReference type="Pfam" id="PF17921">
    <property type="entry name" value="Integrase_H2C2"/>
    <property type="match status" value="1"/>
</dbReference>
<evidence type="ECO:0000256" key="3">
    <source>
        <dbReference type="ARBA" id="ARBA00023268"/>
    </source>
</evidence>
<keyword evidence="3" id="KW-0511">Multifunctional enzyme</keyword>
<dbReference type="PANTHER" id="PTHR37984:SF5">
    <property type="entry name" value="PROTEIN NYNRIN-LIKE"/>
    <property type="match status" value="1"/>
</dbReference>
<evidence type="ECO:0000256" key="2">
    <source>
        <dbReference type="ARBA" id="ARBA00012180"/>
    </source>
</evidence>
<evidence type="ECO:0000259" key="5">
    <source>
        <dbReference type="PROSITE" id="PS50878"/>
    </source>
</evidence>
<dbReference type="InterPro" id="IPR050951">
    <property type="entry name" value="Retrovirus_Pol_polyprotein"/>
</dbReference>
<dbReference type="Gene3D" id="3.30.70.270">
    <property type="match status" value="2"/>
</dbReference>
<organism evidence="7 8">
    <name type="scientific">Silurus asotus</name>
    <name type="common">Amur catfish</name>
    <name type="synonym">Parasilurus asotus</name>
    <dbReference type="NCBI Taxonomy" id="30991"/>
    <lineage>
        <taxon>Eukaryota</taxon>
        <taxon>Metazoa</taxon>
        <taxon>Chordata</taxon>
        <taxon>Craniata</taxon>
        <taxon>Vertebrata</taxon>
        <taxon>Euteleostomi</taxon>
        <taxon>Actinopterygii</taxon>
        <taxon>Neopterygii</taxon>
        <taxon>Teleostei</taxon>
        <taxon>Ostariophysi</taxon>
        <taxon>Siluriformes</taxon>
        <taxon>Siluridae</taxon>
        <taxon>Silurus</taxon>
    </lineage>
</organism>
<dbReference type="EC" id="3.1.26.4" evidence="2"/>
<dbReference type="EMBL" id="MU551700">
    <property type="protein sequence ID" value="KAI5617705.1"/>
    <property type="molecule type" value="Genomic_DNA"/>
</dbReference>
<dbReference type="PROSITE" id="PS50878">
    <property type="entry name" value="RT_POL"/>
    <property type="match status" value="1"/>
</dbReference>
<dbReference type="AlphaFoldDB" id="A0AAD5AKT4"/>
<proteinExistence type="inferred from homology"/>
<dbReference type="Gene3D" id="1.10.340.70">
    <property type="match status" value="1"/>
</dbReference>
<sequence length="780" mass="88121">MTLIVQQLITEQSSDPEIAELREKALPDEEIVKVPVGFYLKDWVLMGKWLPPDIPANEDWAVINQVVVPKVYRKDILTMAHSLPLGGHLGVNKTVNKIMKQFFWPGLRKDVANFCRTCHTCQVVGKHQFDPPVAPLKPIPAFGEPFSRVIVDCVGPLPKTRTGNEYMVTIMCASTRFPEAIPLRNIKAATVSRALIKFFTLFGLPKEIQSDQGSNFTSGLFQQVISQLGIKQITSSAHHPESQGALERFHSTLKTMIRTYCFENEKDWDEGVHLLLFAARESIQESLGFSPFELVFGHQSNLIQARFHGPYEIHSKVNDLNYIVTTPDRRKARQVCHINMLKPYHDRSVQIVSVVSQGESAEGDDCQEEAPSIKSEIISCKLSNSEILQNLDVKMSHLEPWQQAQMMDLVLQHRDLFPDVPKRTHVAVHDVDVGNTQPLKQHPYRMSPEKCRLAEEEVAYMVKNNIIQPSHSNWSSPCVLVPKPDGTTRFCTDYRKVNAVTKTDAFSIPRVDDCIDKVGQSKFLTKIDLLKGYWCVPLTERGREISAFVTHSGLYEYQVLPFGMKNSPATFQRMIHAVIKDLPNTSAYIDDLVTGNKTWESHLKDVGRLFEKLSEANLTVNLAKSKFGCAHVTYLGHVIGQGQVVPVDAKIQAVLAFPVPNNRKALRRFLGIVGYYRKFRKNFADVAFPLTNVLKKREKFLWSESCQKAFDELKSMLCHYPVLQSPDFNKPFSVAVDASNDAAGSKGLSVRVSKIHEYKDQKEPPLVEGLWQKQAESLSL</sequence>
<accession>A0AAD5AKT4</accession>
<dbReference type="FunFam" id="3.30.420.10:FF:000032">
    <property type="entry name" value="Retrovirus-related Pol polyprotein from transposon 297-like Protein"/>
    <property type="match status" value="1"/>
</dbReference>
<comment type="caution">
    <text evidence="7">The sequence shown here is derived from an EMBL/GenBank/DDBJ whole genome shotgun (WGS) entry which is preliminary data.</text>
</comment>
<dbReference type="InterPro" id="IPR012337">
    <property type="entry name" value="RNaseH-like_sf"/>
</dbReference>
<gene>
    <name evidence="7" type="ORF">C0J50_22774</name>
</gene>
<dbReference type="FunFam" id="1.10.340.70:FF:000001">
    <property type="entry name" value="Retrovirus-related Pol polyprotein from transposon gypsy-like Protein"/>
    <property type="match status" value="1"/>
</dbReference>
<dbReference type="FunFam" id="3.30.70.270:FF:000020">
    <property type="entry name" value="Transposon Tf2-6 polyprotein-like Protein"/>
    <property type="match status" value="1"/>
</dbReference>
<dbReference type="InterPro" id="IPR043128">
    <property type="entry name" value="Rev_trsase/Diguanyl_cyclase"/>
</dbReference>
<dbReference type="PROSITE" id="PS50994">
    <property type="entry name" value="INTEGRASE"/>
    <property type="match status" value="1"/>
</dbReference>
<dbReference type="InterPro" id="IPR041588">
    <property type="entry name" value="Integrase_H2C2"/>
</dbReference>
<dbReference type="SUPFAM" id="SSF56672">
    <property type="entry name" value="DNA/RNA polymerases"/>
    <property type="match status" value="1"/>
</dbReference>
<dbReference type="GO" id="GO:0015074">
    <property type="term" value="P:DNA integration"/>
    <property type="evidence" value="ECO:0007669"/>
    <property type="project" value="InterPro"/>
</dbReference>
<dbReference type="InterPro" id="IPR043502">
    <property type="entry name" value="DNA/RNA_pol_sf"/>
</dbReference>
<dbReference type="InterPro" id="IPR001584">
    <property type="entry name" value="Integrase_cat-core"/>
</dbReference>
<dbReference type="SUPFAM" id="SSF53098">
    <property type="entry name" value="Ribonuclease H-like"/>
    <property type="match status" value="1"/>
</dbReference>
<dbReference type="CDD" id="cd01647">
    <property type="entry name" value="RT_LTR"/>
    <property type="match status" value="1"/>
</dbReference>
<dbReference type="GO" id="GO:0003676">
    <property type="term" value="F:nucleic acid binding"/>
    <property type="evidence" value="ECO:0007669"/>
    <property type="project" value="InterPro"/>
</dbReference>
<comment type="similarity">
    <text evidence="1">Belongs to the beta type-B retroviral polymerase family. HERV class-II K(HML-2) pol subfamily.</text>
</comment>
<dbReference type="Gene3D" id="3.30.420.10">
    <property type="entry name" value="Ribonuclease H-like superfamily/Ribonuclease H"/>
    <property type="match status" value="1"/>
</dbReference>
<reference evidence="7" key="1">
    <citation type="submission" date="2018-07" db="EMBL/GenBank/DDBJ databases">
        <title>Comparative genomics of catfishes provides insights into carnivory and benthic adaptation.</title>
        <authorList>
            <person name="Zhang Y."/>
            <person name="Wang D."/>
            <person name="Peng Z."/>
            <person name="Zheng S."/>
            <person name="Shao F."/>
            <person name="Tao W."/>
        </authorList>
    </citation>
    <scope>NUCLEOTIDE SEQUENCE</scope>
    <source>
        <strain evidence="7">Chongqing</strain>
    </source>
</reference>
<dbReference type="InterPro" id="IPR036397">
    <property type="entry name" value="RNaseH_sf"/>
</dbReference>
<evidence type="ECO:0000313" key="8">
    <source>
        <dbReference type="Proteomes" id="UP001205998"/>
    </source>
</evidence>
<feature type="domain" description="Integrase catalytic" evidence="6">
    <location>
        <begin position="136"/>
        <end position="299"/>
    </location>
</feature>
<dbReference type="InterPro" id="IPR041577">
    <property type="entry name" value="RT_RNaseH_2"/>
</dbReference>
<dbReference type="PANTHER" id="PTHR37984">
    <property type="entry name" value="PROTEIN CBG26694"/>
    <property type="match status" value="1"/>
</dbReference>
<dbReference type="Pfam" id="PF22938">
    <property type="entry name" value="Integrase_p58_C"/>
    <property type="match status" value="1"/>
</dbReference>
<feature type="domain" description="Reverse transcriptase" evidence="5">
    <location>
        <begin position="462"/>
        <end position="639"/>
    </location>
</feature>
<dbReference type="Gene3D" id="3.10.10.10">
    <property type="entry name" value="HIV Type 1 Reverse Transcriptase, subunit A, domain 1"/>
    <property type="match status" value="1"/>
</dbReference>
<evidence type="ECO:0000313" key="7">
    <source>
        <dbReference type="EMBL" id="KAI5617705.1"/>
    </source>
</evidence>